<comment type="caution">
    <text evidence="2">The sequence shown here is derived from an EMBL/GenBank/DDBJ whole genome shotgun (WGS) entry which is preliminary data.</text>
</comment>
<dbReference type="EMBL" id="DXAN01000008">
    <property type="protein sequence ID" value="HJA08316.1"/>
    <property type="molecule type" value="Genomic_DNA"/>
</dbReference>
<reference evidence="2" key="1">
    <citation type="journal article" date="2021" name="PeerJ">
        <title>Extensive microbial diversity within the chicken gut microbiome revealed by metagenomics and culture.</title>
        <authorList>
            <person name="Gilroy R."/>
            <person name="Ravi A."/>
            <person name="Getino M."/>
            <person name="Pursley I."/>
            <person name="Horton D.L."/>
            <person name="Alikhan N.F."/>
            <person name="Baker D."/>
            <person name="Gharbi K."/>
            <person name="Hall N."/>
            <person name="Watson M."/>
            <person name="Adriaenssens E.M."/>
            <person name="Foster-Nyarko E."/>
            <person name="Jarju S."/>
            <person name="Secka A."/>
            <person name="Antonio M."/>
            <person name="Oren A."/>
            <person name="Chaudhuri R.R."/>
            <person name="La Ragione R."/>
            <person name="Hildebrand F."/>
            <person name="Pallen M.J."/>
        </authorList>
    </citation>
    <scope>NUCLEOTIDE SEQUENCE</scope>
    <source>
        <strain evidence="2">CHK186-16707</strain>
    </source>
</reference>
<feature type="region of interest" description="Disordered" evidence="1">
    <location>
        <begin position="282"/>
        <end position="304"/>
    </location>
</feature>
<reference evidence="2" key="2">
    <citation type="submission" date="2021-04" db="EMBL/GenBank/DDBJ databases">
        <authorList>
            <person name="Gilroy R."/>
        </authorList>
    </citation>
    <scope>NUCLEOTIDE SEQUENCE</scope>
    <source>
        <strain evidence="2">CHK186-16707</strain>
    </source>
</reference>
<sequence length="304" mass="33777">MSQHLEQLSDKWYPLLAASSMIPGVIATTLSQGGTRPVWNLETEDTQTMLMAWPERSLLRSGVVVKGPREGRLDPIAVVPLLEGFPNSLTVVDVHSWGEGGEQGEVLAQPQDEAEPLWFFDPLFFRDARVDLTPGVTQTFYLAGLCLGIRRALLDEMTVTKGPMYEAHAAKWMEAHPDKTRLDVPPLKVSLNGMRVLGPTERCSEYQGRVRIYDVDSFEFGPEGAREKVYRFGATFGAADTPLHLILYAPERICFKGYEPKEGHEVDVVFWMQGRVVDAGDEAPEMVDDPDLDGFEHPGSGTAE</sequence>
<organism evidence="2 3">
    <name type="scientific">Candidatus Mailhella merdigallinarum</name>
    <dbReference type="NCBI Taxonomy" id="2838658"/>
    <lineage>
        <taxon>Bacteria</taxon>
        <taxon>Pseudomonadati</taxon>
        <taxon>Thermodesulfobacteriota</taxon>
        <taxon>Desulfovibrionia</taxon>
        <taxon>Desulfovibrionales</taxon>
        <taxon>Desulfovibrionaceae</taxon>
        <taxon>Mailhella</taxon>
    </lineage>
</organism>
<protein>
    <submittedName>
        <fullName evidence="2">Uncharacterized protein</fullName>
    </submittedName>
</protein>
<proteinExistence type="predicted"/>
<dbReference type="Proteomes" id="UP000824225">
    <property type="component" value="Unassembled WGS sequence"/>
</dbReference>
<accession>A0A9D2HDT1</accession>
<feature type="compositionally biased region" description="Acidic residues" evidence="1">
    <location>
        <begin position="282"/>
        <end position="293"/>
    </location>
</feature>
<dbReference type="AlphaFoldDB" id="A0A9D2HDT1"/>
<evidence type="ECO:0000313" key="2">
    <source>
        <dbReference type="EMBL" id="HJA08316.1"/>
    </source>
</evidence>
<evidence type="ECO:0000313" key="3">
    <source>
        <dbReference type="Proteomes" id="UP000824225"/>
    </source>
</evidence>
<name>A0A9D2HDT1_9BACT</name>
<gene>
    <name evidence="2" type="ORF">H9962_03885</name>
</gene>
<evidence type="ECO:0000256" key="1">
    <source>
        <dbReference type="SAM" id="MobiDB-lite"/>
    </source>
</evidence>